<protein>
    <submittedName>
        <fullName evidence="2">Uncharacterized protein</fullName>
    </submittedName>
</protein>
<reference evidence="2" key="2">
    <citation type="submission" date="2020-09" db="EMBL/GenBank/DDBJ databases">
        <authorList>
            <person name="Sun Q."/>
            <person name="Ohkuma M."/>
        </authorList>
    </citation>
    <scope>NUCLEOTIDE SEQUENCE</scope>
    <source>
        <strain evidence="2">JCM 4815</strain>
    </source>
</reference>
<evidence type="ECO:0000313" key="3">
    <source>
        <dbReference type="Proteomes" id="UP000622166"/>
    </source>
</evidence>
<evidence type="ECO:0000256" key="1">
    <source>
        <dbReference type="SAM" id="MobiDB-lite"/>
    </source>
</evidence>
<dbReference type="RefSeq" id="WP_189858066.1">
    <property type="nucleotide sequence ID" value="NZ_BMVW01000003.1"/>
</dbReference>
<gene>
    <name evidence="2" type="ORF">GCM10010365_23940</name>
</gene>
<name>A0A918PES5_9ACTN</name>
<dbReference type="AlphaFoldDB" id="A0A918PES5"/>
<feature type="region of interest" description="Disordered" evidence="1">
    <location>
        <begin position="335"/>
        <end position="359"/>
    </location>
</feature>
<dbReference type="Proteomes" id="UP000622166">
    <property type="component" value="Unassembled WGS sequence"/>
</dbReference>
<keyword evidence="3" id="KW-1185">Reference proteome</keyword>
<sequence>MTADADAAFGPYDPDADSRPDAGNLYRDNQQRLGKGLAVMGVVRDINMTFNEVSPDEDATNKVVKPRLREGPYPAEDVHARLHGFVEPPSYAECRKVLDNSGILLLRAGSGTGASTTAFALLEERYGTDGITGLDAPDDLSRWSPTGRRGYLLQGLSPAAAVSLGEVALNDLAGKLRRAGARLVITVRAEAVLSGETAPWQVVHHPPSSATVAKKRLDLMTTAGALTSEQRATVLRQLASADFVAHLNDHGMPQDGVDVVEALCDLVVSGRSAASVLGDLRTGSPAAAHEALAEACDRADRLALMATIALLPGLDRTVIEKFSAILRPLIDERGGPPASAATVPPQRTGTGETVTERSRTRRDVLGPAFEHRLEAVGARLLPLRHDAAQPYPVQPVVFSGRHRSDALLRCLWLSYEGMADLLWKTLDQAPHYSGVELAAGQAIGKTLIHATGPDTFRQLYPFAASVRRWHRRLVAYALGEMAEHPAFSGPVREQLRRWSRAASVPLRCTVAETCAGSFGLARPGVALQLLDTVLDRSAGELDPVLSSAVSFALSTLLSESTNRKPVLDQLREWQEAGAGTARHILAVHVIESMSLAAFPRPPVPSAGRTRLADLLPDHFGEVFALVVTALDDPATHESMAAGLSLIESDPELRQRAAFPHFLAALAARARAHRGVLRFVLRRHRTRTASTAEGLTA</sequence>
<organism evidence="2 3">
    <name type="scientific">Streptomyces poonensis</name>
    <dbReference type="NCBI Taxonomy" id="68255"/>
    <lineage>
        <taxon>Bacteria</taxon>
        <taxon>Bacillati</taxon>
        <taxon>Actinomycetota</taxon>
        <taxon>Actinomycetes</taxon>
        <taxon>Kitasatosporales</taxon>
        <taxon>Streptomycetaceae</taxon>
        <taxon>Streptomyces</taxon>
    </lineage>
</organism>
<feature type="region of interest" description="Disordered" evidence="1">
    <location>
        <begin position="1"/>
        <end position="24"/>
    </location>
</feature>
<evidence type="ECO:0000313" key="2">
    <source>
        <dbReference type="EMBL" id="GGZ04222.1"/>
    </source>
</evidence>
<dbReference type="EMBL" id="BMVW01000003">
    <property type="protein sequence ID" value="GGZ04222.1"/>
    <property type="molecule type" value="Genomic_DNA"/>
</dbReference>
<accession>A0A918PES5</accession>
<reference evidence="2" key="1">
    <citation type="journal article" date="2014" name="Int. J. Syst. Evol. Microbiol.">
        <title>Complete genome sequence of Corynebacterium casei LMG S-19264T (=DSM 44701T), isolated from a smear-ripened cheese.</title>
        <authorList>
            <consortium name="US DOE Joint Genome Institute (JGI-PGF)"/>
            <person name="Walter F."/>
            <person name="Albersmeier A."/>
            <person name="Kalinowski J."/>
            <person name="Ruckert C."/>
        </authorList>
    </citation>
    <scope>NUCLEOTIDE SEQUENCE</scope>
    <source>
        <strain evidence="2">JCM 4815</strain>
    </source>
</reference>
<comment type="caution">
    <text evidence="2">The sequence shown here is derived from an EMBL/GenBank/DDBJ whole genome shotgun (WGS) entry which is preliminary data.</text>
</comment>
<proteinExistence type="predicted"/>